<dbReference type="PANTHER" id="PTHR46018">
    <property type="entry name" value="ZINC PHOSPHODIESTERASE ELAC PROTEIN 1"/>
    <property type="match status" value="1"/>
</dbReference>
<proteinExistence type="predicted"/>
<dbReference type="Gene3D" id="3.60.15.10">
    <property type="entry name" value="Ribonuclease Z/Hydroxyacylglutathione hydrolase-like"/>
    <property type="match status" value="1"/>
</dbReference>
<keyword evidence="3" id="KW-1185">Reference proteome</keyword>
<dbReference type="CDD" id="cd07716">
    <property type="entry name" value="RNaseZ_short-form-like_MBL-fold"/>
    <property type="match status" value="1"/>
</dbReference>
<dbReference type="InterPro" id="IPR036866">
    <property type="entry name" value="RibonucZ/Hydroxyglut_hydro"/>
</dbReference>
<dbReference type="SMART" id="SM00849">
    <property type="entry name" value="Lactamase_B"/>
    <property type="match status" value="1"/>
</dbReference>
<sequence length="243" mass="26232">MTRLTVLGSCGAWPEPGRACSGFLLRHNDFQLVLDLGYGTASRLLELCPDGGVDAAIVTHSHPDHCADLSALGRVRYYGDRGRLPLHCPPDVLDVLRVVEPNPDPGQVYEFHDLPTTTSVGPFTLRTWRLPHHVPNWGVRLSLPGLTVAYTGDSGPSPALAELGADADLFIVESTLQGPSPRTEPRYVMTATEAAGWAARAGAKRLLLTHFWPGSDRQVSAHQAAEVFDGEILLADEGLTVEL</sequence>
<dbReference type="RefSeq" id="WP_113696005.1">
    <property type="nucleotide sequence ID" value="NZ_CP015163.1"/>
</dbReference>
<dbReference type="SUPFAM" id="SSF56281">
    <property type="entry name" value="Metallo-hydrolase/oxidoreductase"/>
    <property type="match status" value="1"/>
</dbReference>
<dbReference type="Pfam" id="PF12706">
    <property type="entry name" value="Lactamase_B_2"/>
    <property type="match status" value="1"/>
</dbReference>
<evidence type="ECO:0000313" key="2">
    <source>
        <dbReference type="EMBL" id="AXB46947.1"/>
    </source>
</evidence>
<dbReference type="KEGG" id="aab:A4R43_34605"/>
<organism evidence="2 3">
    <name type="scientific">Amycolatopsis albispora</name>
    <dbReference type="NCBI Taxonomy" id="1804986"/>
    <lineage>
        <taxon>Bacteria</taxon>
        <taxon>Bacillati</taxon>
        <taxon>Actinomycetota</taxon>
        <taxon>Actinomycetes</taxon>
        <taxon>Pseudonocardiales</taxon>
        <taxon>Pseudonocardiaceae</taxon>
        <taxon>Amycolatopsis</taxon>
    </lineage>
</organism>
<gene>
    <name evidence="2" type="ORF">A4R43_34605</name>
</gene>
<dbReference type="Proteomes" id="UP000250434">
    <property type="component" value="Chromosome"/>
</dbReference>
<evidence type="ECO:0000259" key="1">
    <source>
        <dbReference type="SMART" id="SM00849"/>
    </source>
</evidence>
<keyword evidence="2" id="KW-0378">Hydrolase</keyword>
<accession>A0A344LFX3</accession>
<dbReference type="GO" id="GO:0042781">
    <property type="term" value="F:3'-tRNA processing endoribonuclease activity"/>
    <property type="evidence" value="ECO:0007669"/>
    <property type="project" value="TreeGrafter"/>
</dbReference>
<dbReference type="PANTHER" id="PTHR46018:SF4">
    <property type="entry name" value="METALLO-HYDROLASE YHFI-RELATED"/>
    <property type="match status" value="1"/>
</dbReference>
<dbReference type="OrthoDB" id="9800940at2"/>
<evidence type="ECO:0000313" key="3">
    <source>
        <dbReference type="Proteomes" id="UP000250434"/>
    </source>
</evidence>
<protein>
    <submittedName>
        <fullName evidence="2">MBL fold metallo-hydrolase</fullName>
    </submittedName>
</protein>
<name>A0A344LFX3_9PSEU</name>
<dbReference type="AlphaFoldDB" id="A0A344LFX3"/>
<feature type="domain" description="Metallo-beta-lactamase" evidence="1">
    <location>
        <begin position="19"/>
        <end position="210"/>
    </location>
</feature>
<reference evidence="2 3" key="1">
    <citation type="submission" date="2016-04" db="EMBL/GenBank/DDBJ databases">
        <title>Complete genome sequence and analysis of deep-sea sediment isolate, Amycolatopsis sp. WP1.</title>
        <authorList>
            <person name="Wang H."/>
            <person name="Chen S."/>
            <person name="Wu Q."/>
        </authorList>
    </citation>
    <scope>NUCLEOTIDE SEQUENCE [LARGE SCALE GENOMIC DNA]</scope>
    <source>
        <strain evidence="2 3">WP1</strain>
    </source>
</reference>
<dbReference type="InterPro" id="IPR001279">
    <property type="entry name" value="Metallo-B-lactamas"/>
</dbReference>
<dbReference type="EMBL" id="CP015163">
    <property type="protein sequence ID" value="AXB46947.1"/>
    <property type="molecule type" value="Genomic_DNA"/>
</dbReference>